<organism evidence="1 2">
    <name type="scientific">Hydrogenobacter thermophilus (strain DSM 6534 / IAM 12695 / TK-6)</name>
    <dbReference type="NCBI Taxonomy" id="608538"/>
    <lineage>
        <taxon>Bacteria</taxon>
        <taxon>Pseudomonadati</taxon>
        <taxon>Aquificota</taxon>
        <taxon>Aquificia</taxon>
        <taxon>Aquificales</taxon>
        <taxon>Aquificaceae</taxon>
        <taxon>Hydrogenobacter</taxon>
    </lineage>
</organism>
<evidence type="ECO:0000313" key="2">
    <source>
        <dbReference type="Proteomes" id="UP000002574"/>
    </source>
</evidence>
<dbReference type="Proteomes" id="UP000002574">
    <property type="component" value="Chromosome"/>
</dbReference>
<keyword evidence="2" id="KW-1185">Reference proteome</keyword>
<protein>
    <submittedName>
        <fullName evidence="1">Uncharacterized protein</fullName>
    </submittedName>
</protein>
<name>D3DJB0_HYDTT</name>
<dbReference type="KEGG" id="hth:HTH_1462"/>
<dbReference type="AlphaFoldDB" id="D3DJB0"/>
<sequence>MKAVAQYFASLKPVNTSSGKVEHENKELLEVGERLAL</sequence>
<reference evidence="1 2" key="1">
    <citation type="journal article" date="2010" name="J. Bacteriol.">
        <title>Complete genome sequence of the thermophilic, obligately chemolithoautotrophic hydrogen-oxidizing bacterium Hydrogenobacter thermophilus TK-6.</title>
        <authorList>
            <person name="Arai H."/>
            <person name="Kanbe H."/>
            <person name="Ishii M."/>
            <person name="Igarashi Y."/>
        </authorList>
    </citation>
    <scope>NUCLEOTIDE SEQUENCE [LARGE SCALE GENOMIC DNA]</scope>
    <source>
        <strain evidence="2">DSM 6534 / IAM 12695 / TK-6 [Tokyo]</strain>
    </source>
</reference>
<proteinExistence type="predicted"/>
<dbReference type="EMBL" id="AP011112">
    <property type="protein sequence ID" value="BAI69912.1"/>
    <property type="molecule type" value="Genomic_DNA"/>
</dbReference>
<dbReference type="KEGG" id="hte:Hydth_1450"/>
<gene>
    <name evidence="1" type="ordered locus">HTH_1462</name>
</gene>
<evidence type="ECO:0000313" key="1">
    <source>
        <dbReference type="EMBL" id="BAI69912.1"/>
    </source>
</evidence>
<accession>D3DJB0</accession>